<dbReference type="GO" id="GO:0005886">
    <property type="term" value="C:plasma membrane"/>
    <property type="evidence" value="ECO:0007669"/>
    <property type="project" value="UniProtKB-SubCell"/>
</dbReference>
<keyword evidence="10" id="KW-1185">Reference proteome</keyword>
<evidence type="ECO:0000313" key="10">
    <source>
        <dbReference type="Proteomes" id="UP000821853"/>
    </source>
</evidence>
<evidence type="ECO:0008006" key="11">
    <source>
        <dbReference type="Google" id="ProtNLM"/>
    </source>
</evidence>
<evidence type="ECO:0000256" key="8">
    <source>
        <dbReference type="SAM" id="Phobius"/>
    </source>
</evidence>
<feature type="transmembrane region" description="Helical" evidence="8">
    <location>
        <begin position="30"/>
        <end position="47"/>
    </location>
</feature>
<dbReference type="VEuPathDB" id="VectorBase:HLOH_048594"/>
<dbReference type="PANTHER" id="PTHR42643">
    <property type="entry name" value="IONOTROPIC RECEPTOR 20A-RELATED"/>
    <property type="match status" value="1"/>
</dbReference>
<dbReference type="PANTHER" id="PTHR42643:SF38">
    <property type="entry name" value="IONOTROPIC RECEPTOR 100A"/>
    <property type="match status" value="1"/>
</dbReference>
<dbReference type="OMA" id="GEAHAYP"/>
<dbReference type="OrthoDB" id="6503796at2759"/>
<dbReference type="Gene3D" id="1.10.287.70">
    <property type="match status" value="1"/>
</dbReference>
<evidence type="ECO:0000256" key="5">
    <source>
        <dbReference type="ARBA" id="ARBA00023136"/>
    </source>
</evidence>
<evidence type="ECO:0000256" key="6">
    <source>
        <dbReference type="ARBA" id="ARBA00023170"/>
    </source>
</evidence>
<accession>A0A9J6FYL1</accession>
<gene>
    <name evidence="9" type="ORF">HPB48_003100</name>
</gene>
<evidence type="ECO:0000313" key="9">
    <source>
        <dbReference type="EMBL" id="KAH9367855.1"/>
    </source>
</evidence>
<evidence type="ECO:0000256" key="4">
    <source>
        <dbReference type="ARBA" id="ARBA00022989"/>
    </source>
</evidence>
<keyword evidence="2" id="KW-1003">Cell membrane</keyword>
<comment type="subcellular location">
    <subcellularLocation>
        <location evidence="1">Cell membrane</location>
        <topology evidence="1">Multi-pass membrane protein</topology>
    </subcellularLocation>
</comment>
<keyword evidence="6" id="KW-0675">Receptor</keyword>
<reference evidence="9 10" key="1">
    <citation type="journal article" date="2020" name="Cell">
        <title>Large-Scale Comparative Analyses of Tick Genomes Elucidate Their Genetic Diversity and Vector Capacities.</title>
        <authorList>
            <consortium name="Tick Genome and Microbiome Consortium (TIGMIC)"/>
            <person name="Jia N."/>
            <person name="Wang J."/>
            <person name="Shi W."/>
            <person name="Du L."/>
            <person name="Sun Y."/>
            <person name="Zhan W."/>
            <person name="Jiang J.F."/>
            <person name="Wang Q."/>
            <person name="Zhang B."/>
            <person name="Ji P."/>
            <person name="Bell-Sakyi L."/>
            <person name="Cui X.M."/>
            <person name="Yuan T.T."/>
            <person name="Jiang B.G."/>
            <person name="Yang W.F."/>
            <person name="Lam T.T."/>
            <person name="Chang Q.C."/>
            <person name="Ding S.J."/>
            <person name="Wang X.J."/>
            <person name="Zhu J.G."/>
            <person name="Ruan X.D."/>
            <person name="Zhao L."/>
            <person name="Wei J.T."/>
            <person name="Ye R.Z."/>
            <person name="Que T.C."/>
            <person name="Du C.H."/>
            <person name="Zhou Y.H."/>
            <person name="Cheng J.X."/>
            <person name="Dai P.F."/>
            <person name="Guo W.B."/>
            <person name="Han X.H."/>
            <person name="Huang E.J."/>
            <person name="Li L.F."/>
            <person name="Wei W."/>
            <person name="Gao Y.C."/>
            <person name="Liu J.Z."/>
            <person name="Shao H.Z."/>
            <person name="Wang X."/>
            <person name="Wang C.C."/>
            <person name="Yang T.C."/>
            <person name="Huo Q.B."/>
            <person name="Li W."/>
            <person name="Chen H.Y."/>
            <person name="Chen S.E."/>
            <person name="Zhou L.G."/>
            <person name="Ni X.B."/>
            <person name="Tian J.H."/>
            <person name="Sheng Y."/>
            <person name="Liu T."/>
            <person name="Pan Y.S."/>
            <person name="Xia L.Y."/>
            <person name="Li J."/>
            <person name="Zhao F."/>
            <person name="Cao W.C."/>
        </authorList>
    </citation>
    <scope>NUCLEOTIDE SEQUENCE [LARGE SCALE GENOMIC DNA]</scope>
    <source>
        <strain evidence="9">HaeL-2018</strain>
    </source>
</reference>
<evidence type="ECO:0000256" key="2">
    <source>
        <dbReference type="ARBA" id="ARBA00022475"/>
    </source>
</evidence>
<dbReference type="Proteomes" id="UP000821853">
    <property type="component" value="Chromosome 2"/>
</dbReference>
<keyword evidence="4 8" id="KW-1133">Transmembrane helix</keyword>
<keyword evidence="5 8" id="KW-0472">Membrane</keyword>
<name>A0A9J6FYL1_HAELO</name>
<evidence type="ECO:0000256" key="7">
    <source>
        <dbReference type="ARBA" id="ARBA00023180"/>
    </source>
</evidence>
<dbReference type="InterPro" id="IPR052192">
    <property type="entry name" value="Insect_Ionotropic_Sensory_Rcpt"/>
</dbReference>
<evidence type="ECO:0000256" key="1">
    <source>
        <dbReference type="ARBA" id="ARBA00004651"/>
    </source>
</evidence>
<feature type="transmembrane region" description="Helical" evidence="8">
    <location>
        <begin position="232"/>
        <end position="256"/>
    </location>
</feature>
<proteinExistence type="predicted"/>
<dbReference type="AlphaFoldDB" id="A0A9J6FYL1"/>
<keyword evidence="3 8" id="KW-0812">Transmembrane</keyword>
<organism evidence="9 10">
    <name type="scientific">Haemaphysalis longicornis</name>
    <name type="common">Bush tick</name>
    <dbReference type="NCBI Taxonomy" id="44386"/>
    <lineage>
        <taxon>Eukaryota</taxon>
        <taxon>Metazoa</taxon>
        <taxon>Ecdysozoa</taxon>
        <taxon>Arthropoda</taxon>
        <taxon>Chelicerata</taxon>
        <taxon>Arachnida</taxon>
        <taxon>Acari</taxon>
        <taxon>Parasitiformes</taxon>
        <taxon>Ixodida</taxon>
        <taxon>Ixodoidea</taxon>
        <taxon>Ixodidae</taxon>
        <taxon>Haemaphysalinae</taxon>
        <taxon>Haemaphysalis</taxon>
    </lineage>
</organism>
<keyword evidence="7" id="KW-0325">Glycoprotein</keyword>
<sequence length="275" mass="31630">MDVSKYLYAYIEVLFFEATQVRFVPLSNRVLLGAWLLACFVLVNLFNGEVKANLLVKSNTARIETVDDVLRQPKLLPITVEKSPLTTILQTSGLKSVRDVYARMVERHGEMAPAQVYNPATMDLVVRRRAVILSDVTSARVRMSQMCPVIRGYFYIGAGTIKDLRSTWYFRRDIPRWIVDEFNKRILWLASMPIPFMRQEELYPEGTACFLDSYKQDRSSAFQALRFEDMRAVFVLTGYMLATSVILFVVELLVFASTHCSRSACVKRTEITENY</sequence>
<comment type="caution">
    <text evidence="9">The sequence shown here is derived from an EMBL/GenBank/DDBJ whole genome shotgun (WGS) entry which is preliminary data.</text>
</comment>
<dbReference type="EMBL" id="JABSTR010000004">
    <property type="protein sequence ID" value="KAH9367855.1"/>
    <property type="molecule type" value="Genomic_DNA"/>
</dbReference>
<evidence type="ECO:0000256" key="3">
    <source>
        <dbReference type="ARBA" id="ARBA00022692"/>
    </source>
</evidence>
<protein>
    <recommendedName>
        <fullName evidence="11">Ionotropic receptor</fullName>
    </recommendedName>
</protein>